<feature type="transmembrane region" description="Helical" evidence="1">
    <location>
        <begin position="245"/>
        <end position="266"/>
    </location>
</feature>
<evidence type="ECO:0000313" key="3">
    <source>
        <dbReference type="Proteomes" id="UP001345691"/>
    </source>
</evidence>
<accession>A0ABR0J8Y9</accession>
<name>A0ABR0J8Y9_9EURO</name>
<dbReference type="Proteomes" id="UP001345691">
    <property type="component" value="Unassembled WGS sequence"/>
</dbReference>
<evidence type="ECO:0000313" key="2">
    <source>
        <dbReference type="EMBL" id="KAK5059040.1"/>
    </source>
</evidence>
<organism evidence="2 3">
    <name type="scientific">Exophiala sideris</name>
    <dbReference type="NCBI Taxonomy" id="1016849"/>
    <lineage>
        <taxon>Eukaryota</taxon>
        <taxon>Fungi</taxon>
        <taxon>Dikarya</taxon>
        <taxon>Ascomycota</taxon>
        <taxon>Pezizomycotina</taxon>
        <taxon>Eurotiomycetes</taxon>
        <taxon>Chaetothyriomycetidae</taxon>
        <taxon>Chaetothyriales</taxon>
        <taxon>Herpotrichiellaceae</taxon>
        <taxon>Exophiala</taxon>
    </lineage>
</organism>
<feature type="transmembrane region" description="Helical" evidence="1">
    <location>
        <begin position="93"/>
        <end position="112"/>
    </location>
</feature>
<reference evidence="2 3" key="1">
    <citation type="submission" date="2023-08" db="EMBL/GenBank/DDBJ databases">
        <title>Black Yeasts Isolated from many extreme environments.</title>
        <authorList>
            <person name="Coleine C."/>
            <person name="Stajich J.E."/>
            <person name="Selbmann L."/>
        </authorList>
    </citation>
    <scope>NUCLEOTIDE SEQUENCE [LARGE SCALE GENOMIC DNA]</scope>
    <source>
        <strain evidence="2 3">CCFEE 6328</strain>
    </source>
</reference>
<feature type="transmembrane region" description="Helical" evidence="1">
    <location>
        <begin position="166"/>
        <end position="190"/>
    </location>
</feature>
<keyword evidence="3" id="KW-1185">Reference proteome</keyword>
<gene>
    <name evidence="2" type="ORF">LTR69_006328</name>
</gene>
<protein>
    <submittedName>
        <fullName evidence="2">Uncharacterized protein</fullName>
    </submittedName>
</protein>
<keyword evidence="1" id="KW-1133">Transmembrane helix</keyword>
<evidence type="ECO:0000256" key="1">
    <source>
        <dbReference type="SAM" id="Phobius"/>
    </source>
</evidence>
<keyword evidence="1" id="KW-0472">Membrane</keyword>
<keyword evidence="1" id="KW-0812">Transmembrane</keyword>
<proteinExistence type="predicted"/>
<sequence>MPCRWSRRCRAATENDAPIAADSLPSPTTATDVDDWKKVRKEHLRTMRRSVRHIVLLMALMEAIRVGPIQLVFTGKHGFPEAGQDDFGIAYNVGYFLSWLYLCVFMVVYVPLFSVSSPLQIWPPEQSVTKVQQWWLPNFTSTSEEDRSKPYYGSNLVKILTQINMVLLPVSIGMTLITYVFYAISALVYVDSRPKNSMRLPKNTRKNWLVRLYMLVGIAVTTSLGYGAFNILANFDLAHVKPYEYAIIVVPVQINLGILLGTVMQFKMEKRLARKEQEVEARTAWCGSVAASAAAAAEEKAALLEQEV</sequence>
<comment type="caution">
    <text evidence="2">The sequence shown here is derived from an EMBL/GenBank/DDBJ whole genome shotgun (WGS) entry which is preliminary data.</text>
</comment>
<dbReference type="EMBL" id="JAVRRF010000013">
    <property type="protein sequence ID" value="KAK5059040.1"/>
    <property type="molecule type" value="Genomic_DNA"/>
</dbReference>
<feature type="transmembrane region" description="Helical" evidence="1">
    <location>
        <begin position="210"/>
        <end position="233"/>
    </location>
</feature>